<evidence type="ECO:0000313" key="3">
    <source>
        <dbReference type="EMBL" id="ADJ61752.1"/>
    </source>
</evidence>
<dbReference type="KEGG" id="hse:Hsero_0226"/>
<proteinExistence type="predicted"/>
<sequence length="605" mass="67046">MADQPSAELLQALLALRERMAATPYGSGTALVHRFAQMLGKNPNTIYTWLRTYAGYRSGRKKRADAGTTVLPEETLHFIAAAKREGVRGNGKATLPTAVAMNIAHGNGIDVTLSESRINALMRQRRLDARAQQQARSHQVLRSLYPNHVHQIDPSLCLIYYTPRGQAIMRDEEFYKNKPASLDKVRLQVWRYVRYDHASGALDVRYYEALGENQHCLFEFLLHTWGQQPHRLSHGVPRLLLWDKGSANTSFAIRRLLDALGVEHRTHAPGHAWAKGGVEQGNNLVETHFESRLRFEPVDTVAQLNAAAAAWVRDFNANAITHVDCRVVRQSGQPMVRDALWQSILRHPGALLQLPERAVCQWFLGGREHTRVVRDLQISFAHPELGATAHYDLSPWAASLGNGQKLRVTPLLMQQGALRIEIDRPGAEALLVQVAPMRDFDDYGRPAHAPVLGQDYARAPVSASQQAAHALAQAAWGDGATPEHAERQRARQAKPFAERNGGRGLVAHSHLGQASLPTRLLPTAQPLHTPALQQQQRAGQASQVLSVPQAVRRLRQALGEHAPADLYGQLKARFPAGHVPLQWVEQSIAASSLVALDQQADWAVK</sequence>
<dbReference type="HOGENOM" id="CLU_019645_0_0_4"/>
<feature type="domain" description="Integrase catalytic" evidence="2">
    <location>
        <begin position="142"/>
        <end position="322"/>
    </location>
</feature>
<dbReference type="SUPFAM" id="SSF53098">
    <property type="entry name" value="Ribonuclease H-like"/>
    <property type="match status" value="1"/>
</dbReference>
<gene>
    <name evidence="3" type="ordered locus">Hsero_0226</name>
</gene>
<dbReference type="PANTHER" id="PTHR35004">
    <property type="entry name" value="TRANSPOSASE RV3428C-RELATED"/>
    <property type="match status" value="1"/>
</dbReference>
<feature type="region of interest" description="Disordered" evidence="1">
    <location>
        <begin position="470"/>
        <end position="503"/>
    </location>
</feature>
<reference evidence="3 4" key="1">
    <citation type="submission" date="2010-04" db="EMBL/GenBank/DDBJ databases">
        <title>The genome of Herbaspirillum seropedicae SmR1, an endophytic, nitrogen-fixing, plant-growth promoting beta-Proteobacteria.</title>
        <authorList>
            <person name="Pedrosa F.O."/>
            <person name="Monteiro R.A."/>
            <person name="Wassem R."/>
            <person name="Cruz L.M."/>
            <person name="Ayub R.A."/>
            <person name="Colauto N.B."/>
            <person name="Fernandez M.A."/>
            <person name="Fungaro M.H.P."/>
            <person name="Grisard E.C."/>
            <person name="Hungria M."/>
            <person name="Madeira H.M.F."/>
            <person name="Nodari R.O."/>
            <person name="Osaku C.A."/>
            <person name="Petzl-Erler M.L."/>
            <person name="Terenzi H."/>
            <person name="Vieira L.G.E."/>
            <person name="Almeida M.I.M."/>
            <person name="Alves L.R."/>
            <person name="Arantes O.M.N."/>
            <person name="Balsanelli E."/>
            <person name="Barcellos F.G."/>
            <person name="Baura V.A."/>
            <person name="Binde D.R."/>
            <person name="Campo R.J."/>
            <person name="Chubatsu L.S."/>
            <person name="Chueire L.M.O."/>
            <person name="Ciferri R.R."/>
            <person name="Correa L.C."/>
            <person name="da Conceicao Silva J.L."/>
            <person name="Dabul A.N.G."/>
            <person name="Dambros B.P."/>
            <person name="Faoro H."/>
            <person name="Favetti A."/>
            <person name="Friedermann G."/>
            <person name="Furlaneto M.C."/>
            <person name="Gasques L.S."/>
            <person name="Gimenes C.C.T."/>
            <person name="Gioppo N.M.R."/>
            <person name="Glienke-Blanco C."/>
            <person name="Godoy L.P."/>
            <person name="Guerra M.P."/>
            <person name="Karp S."/>
            <person name="Kava-Cordeiro V."/>
            <person name="Margarido V.P."/>
            <person name="Mathioni S.M."/>
            <person name="Menck-Soares M.A."/>
            <person name="Murace N.K."/>
            <person name="Nicolas M.F."/>
            <person name="Oliveira C.E.C."/>
            <person name="Pagnan N.A.B."/>
            <person name="Pamphile J.A."/>
            <person name="Patussi E.V."/>
            <person name="Pereira L.F.P."/>
            <person name="Pereira-Ferrari L."/>
            <person name="Pinto F.G.S."/>
            <person name="Precoma C."/>
            <person name="Prioli A.J."/>
            <person name="Prioli S.M.A.P."/>
            <person name="Raittz R.T."/>
            <person name="Ramos H.J.O."/>
            <person name="Ribeiro E.M.S.F."/>
            <person name="Rigo L.U."/>
            <person name="Rocha C.L.M.S.C."/>
            <person name="Rocha S.N."/>
            <person name="Santos K."/>
            <person name="Satori D."/>
            <person name="Silva A.G."/>
            <person name="Simao R.C.G."/>
            <person name="Soares M.A.M."/>
            <person name="Souza E.M."/>
            <person name="Steffens M.B.R."/>
            <person name="Steindel M."/>
            <person name="Tadra-Sfeir M.Z."/>
            <person name="Takahashi E.K."/>
            <person name="Torres R.A."/>
            <person name="Valle J.S."/>
            <person name="Vernal J.I."/>
            <person name="Vilas-Boas L.A."/>
            <person name="Watanabe M.A.E."/>
            <person name="Weiss V.A."/>
            <person name="Yates M.A."/>
            <person name="Souza E.M."/>
        </authorList>
    </citation>
    <scope>NUCLEOTIDE SEQUENCE [LARGE SCALE GENOMIC DNA]</scope>
    <source>
        <strain evidence="3 4">SmR1</strain>
    </source>
</reference>
<organism evidence="3 4">
    <name type="scientific">Herbaspirillum seropedicae (strain SmR1)</name>
    <dbReference type="NCBI Taxonomy" id="757424"/>
    <lineage>
        <taxon>Bacteria</taxon>
        <taxon>Pseudomonadati</taxon>
        <taxon>Pseudomonadota</taxon>
        <taxon>Betaproteobacteria</taxon>
        <taxon>Burkholderiales</taxon>
        <taxon>Oxalobacteraceae</taxon>
        <taxon>Herbaspirillum</taxon>
    </lineage>
</organism>
<evidence type="ECO:0000256" key="1">
    <source>
        <dbReference type="SAM" id="MobiDB-lite"/>
    </source>
</evidence>
<dbReference type="STRING" id="757424.Hsero_0226"/>
<dbReference type="OrthoDB" id="371334at2"/>
<accession>D8IV33</accession>
<name>D8IV33_HERSS</name>
<dbReference type="PROSITE" id="PS50994">
    <property type="entry name" value="INTEGRASE"/>
    <property type="match status" value="1"/>
</dbReference>
<dbReference type="EMBL" id="CP002039">
    <property type="protein sequence ID" value="ADJ61752.1"/>
    <property type="molecule type" value="Genomic_DNA"/>
</dbReference>
<dbReference type="InterPro" id="IPR012337">
    <property type="entry name" value="RNaseH-like_sf"/>
</dbReference>
<evidence type="ECO:0000313" key="4">
    <source>
        <dbReference type="Proteomes" id="UP000000329"/>
    </source>
</evidence>
<dbReference type="eggNOG" id="COG2801">
    <property type="taxonomic scope" value="Bacteria"/>
</dbReference>
<protein>
    <submittedName>
        <fullName evidence="3">Integrase rve superfamily protein</fullName>
    </submittedName>
</protein>
<dbReference type="Proteomes" id="UP000000329">
    <property type="component" value="Chromosome"/>
</dbReference>
<evidence type="ECO:0000259" key="2">
    <source>
        <dbReference type="PROSITE" id="PS50994"/>
    </source>
</evidence>
<dbReference type="AlphaFoldDB" id="D8IV33"/>
<dbReference type="PANTHER" id="PTHR35004:SF7">
    <property type="entry name" value="INTEGRASE PROTEIN"/>
    <property type="match status" value="1"/>
</dbReference>
<dbReference type="InterPro" id="IPR001584">
    <property type="entry name" value="Integrase_cat-core"/>
</dbReference>
<keyword evidence="4" id="KW-1185">Reference proteome</keyword>
<dbReference type="GO" id="GO:0003676">
    <property type="term" value="F:nucleic acid binding"/>
    <property type="evidence" value="ECO:0007669"/>
    <property type="project" value="InterPro"/>
</dbReference>
<dbReference type="InterPro" id="IPR036397">
    <property type="entry name" value="RNaseH_sf"/>
</dbReference>
<dbReference type="GO" id="GO:0015074">
    <property type="term" value="P:DNA integration"/>
    <property type="evidence" value="ECO:0007669"/>
    <property type="project" value="InterPro"/>
</dbReference>
<dbReference type="RefSeq" id="WP_013232274.1">
    <property type="nucleotide sequence ID" value="NC_014323.1"/>
</dbReference>
<dbReference type="Gene3D" id="3.30.420.10">
    <property type="entry name" value="Ribonuclease H-like superfamily/Ribonuclease H"/>
    <property type="match status" value="1"/>
</dbReference>
<dbReference type="GeneID" id="29392729"/>